<dbReference type="Pfam" id="PF04954">
    <property type="entry name" value="SIP"/>
    <property type="match status" value="1"/>
</dbReference>
<dbReference type="InterPro" id="IPR013113">
    <property type="entry name" value="SIP_FAD-bd"/>
</dbReference>
<organism evidence="2 3">
    <name type="scientific">Nocardioides seonyuensis</name>
    <dbReference type="NCBI Taxonomy" id="2518371"/>
    <lineage>
        <taxon>Bacteria</taxon>
        <taxon>Bacillati</taxon>
        <taxon>Actinomycetota</taxon>
        <taxon>Actinomycetes</taxon>
        <taxon>Propionibacteriales</taxon>
        <taxon>Nocardioidaceae</taxon>
        <taxon>Nocardioides</taxon>
    </lineage>
</organism>
<evidence type="ECO:0000313" key="3">
    <source>
        <dbReference type="Proteomes" id="UP000294853"/>
    </source>
</evidence>
<reference evidence="2 3" key="1">
    <citation type="submission" date="2019-03" db="EMBL/GenBank/DDBJ databases">
        <title>Three New Species of Nocardioides, Nocardioides euryhalodurans sp. nov., Nocardioides seonyuensis sp. nov. and Nocardioides eburneoflavus sp. nov. Iolated from Soil.</title>
        <authorList>
            <person name="Roh S.G."/>
            <person name="Lee C."/>
            <person name="Kim M.-K."/>
            <person name="Kim S.B."/>
        </authorList>
    </citation>
    <scope>NUCLEOTIDE SEQUENCE [LARGE SCALE GENOMIC DNA]</scope>
    <source>
        <strain evidence="2 3">MMS17-SY207-3</strain>
    </source>
</reference>
<accession>A0A4P7III6</accession>
<dbReference type="PANTHER" id="PTHR30157">
    <property type="entry name" value="FERRIC REDUCTASE, NADPH-DEPENDENT"/>
    <property type="match status" value="1"/>
</dbReference>
<gene>
    <name evidence="2" type="ORF">EXE58_09660</name>
</gene>
<evidence type="ECO:0000259" key="1">
    <source>
        <dbReference type="PROSITE" id="PS51384"/>
    </source>
</evidence>
<dbReference type="PROSITE" id="PS51384">
    <property type="entry name" value="FAD_FR"/>
    <property type="match status" value="1"/>
</dbReference>
<dbReference type="GO" id="GO:0016491">
    <property type="term" value="F:oxidoreductase activity"/>
    <property type="evidence" value="ECO:0007669"/>
    <property type="project" value="InterPro"/>
</dbReference>
<dbReference type="Proteomes" id="UP000294853">
    <property type="component" value="Chromosome"/>
</dbReference>
<dbReference type="InterPro" id="IPR039261">
    <property type="entry name" value="FNR_nucleotide-bd"/>
</dbReference>
<dbReference type="KEGG" id="nsn:EXE58_09660"/>
<dbReference type="CDD" id="cd06193">
    <property type="entry name" value="siderophore_interacting"/>
    <property type="match status" value="1"/>
</dbReference>
<protein>
    <submittedName>
        <fullName evidence="2">Siderophore-interacting protein</fullName>
    </submittedName>
</protein>
<dbReference type="OrthoDB" id="9814826at2"/>
<dbReference type="InterPro" id="IPR017927">
    <property type="entry name" value="FAD-bd_FR_type"/>
</dbReference>
<dbReference type="AlphaFoldDB" id="A0A4P7III6"/>
<dbReference type="Pfam" id="PF08021">
    <property type="entry name" value="FAD_binding_9"/>
    <property type="match status" value="1"/>
</dbReference>
<dbReference type="Gene3D" id="2.40.30.10">
    <property type="entry name" value="Translation factors"/>
    <property type="match status" value="1"/>
</dbReference>
<dbReference type="EMBL" id="CP038436">
    <property type="protein sequence ID" value="QBX55691.1"/>
    <property type="molecule type" value="Genomic_DNA"/>
</dbReference>
<dbReference type="SUPFAM" id="SSF63380">
    <property type="entry name" value="Riboflavin synthase domain-like"/>
    <property type="match status" value="1"/>
</dbReference>
<dbReference type="RefSeq" id="WP_135267682.1">
    <property type="nucleotide sequence ID" value="NZ_CP038436.1"/>
</dbReference>
<sequence length="319" mass="34376">MTTTAQLRSTLPMLLAEVEVVSIERISPTFLRFELGSPALAEYGVEGPSFDQRFKLILPDPVTGGISSVADADETWMSTWLDRPAEERGHMRTYTVRAVRGTGTDTRLVVDIAVHGSGVDSGPGSRWASTAAVGDRVVLLAPRRGHPFGGIEFDPPAGSDLLMAADETAVPAVCSVLEQLPADARGSVFMEVPETGDVLDVRRPPQVEVTWLPRNGAPLGERLHSSVLAHLGLPDLAPDVAPEDVDPDLWETPTHSSSGETVDGATRVDGHDLDGLYAWIAGESKVVTGLRRHLVSELGVDRRQVAFMGYWRRGVAMRS</sequence>
<dbReference type="Gene3D" id="3.40.50.80">
    <property type="entry name" value="Nucleotide-binding domain of ferredoxin-NADP reductase (FNR) module"/>
    <property type="match status" value="1"/>
</dbReference>
<proteinExistence type="predicted"/>
<keyword evidence="3" id="KW-1185">Reference proteome</keyword>
<name>A0A4P7III6_9ACTN</name>
<dbReference type="PANTHER" id="PTHR30157:SF0">
    <property type="entry name" value="NADPH-DEPENDENT FERRIC-CHELATE REDUCTASE"/>
    <property type="match status" value="1"/>
</dbReference>
<evidence type="ECO:0000313" key="2">
    <source>
        <dbReference type="EMBL" id="QBX55691.1"/>
    </source>
</evidence>
<dbReference type="InterPro" id="IPR017938">
    <property type="entry name" value="Riboflavin_synthase-like_b-brl"/>
</dbReference>
<dbReference type="InterPro" id="IPR039374">
    <property type="entry name" value="SIP_fam"/>
</dbReference>
<dbReference type="InterPro" id="IPR007037">
    <property type="entry name" value="SIP_rossman_dom"/>
</dbReference>
<feature type="domain" description="FAD-binding FR-type" evidence="1">
    <location>
        <begin position="13"/>
        <end position="154"/>
    </location>
</feature>